<evidence type="ECO:0000313" key="2">
    <source>
        <dbReference type="Proteomes" id="UP000078046"/>
    </source>
</evidence>
<sequence length="83" mass="9728">MTGDYRFSDHSHTGIKNLYPQNVILGKWTILKLGKSQVSEKNIKELECNYVHVHYINNSEYSYDMMNNGFNVLEMRKIIDNDA</sequence>
<reference evidence="1 2" key="1">
    <citation type="submission" date="2016-04" db="EMBL/GenBank/DDBJ databases">
        <title>The genome of Intoshia linei affirms orthonectids as highly simplified spiralians.</title>
        <authorList>
            <person name="Mikhailov K.V."/>
            <person name="Slusarev G.S."/>
            <person name="Nikitin M.A."/>
            <person name="Logacheva M.D."/>
            <person name="Penin A."/>
            <person name="Aleoshin V."/>
            <person name="Panchin Y.V."/>
        </authorList>
    </citation>
    <scope>NUCLEOTIDE SEQUENCE [LARGE SCALE GENOMIC DNA]</scope>
    <source>
        <strain evidence="1">Intl2013</strain>
        <tissue evidence="1">Whole animal</tissue>
    </source>
</reference>
<dbReference type="EMBL" id="LWCA01001216">
    <property type="protein sequence ID" value="OAF65617.1"/>
    <property type="molecule type" value="Genomic_DNA"/>
</dbReference>
<dbReference type="AlphaFoldDB" id="A0A177AUD0"/>
<keyword evidence="2" id="KW-1185">Reference proteome</keyword>
<protein>
    <submittedName>
        <fullName evidence="1">Uncharacterized protein</fullName>
    </submittedName>
</protein>
<name>A0A177AUD0_9BILA</name>
<gene>
    <name evidence="1" type="ORF">A3Q56_06674</name>
</gene>
<dbReference type="Proteomes" id="UP000078046">
    <property type="component" value="Unassembled WGS sequence"/>
</dbReference>
<organism evidence="1 2">
    <name type="scientific">Intoshia linei</name>
    <dbReference type="NCBI Taxonomy" id="1819745"/>
    <lineage>
        <taxon>Eukaryota</taxon>
        <taxon>Metazoa</taxon>
        <taxon>Spiralia</taxon>
        <taxon>Lophotrochozoa</taxon>
        <taxon>Mesozoa</taxon>
        <taxon>Orthonectida</taxon>
        <taxon>Rhopaluridae</taxon>
        <taxon>Intoshia</taxon>
    </lineage>
</organism>
<evidence type="ECO:0000313" key="1">
    <source>
        <dbReference type="EMBL" id="OAF65617.1"/>
    </source>
</evidence>
<comment type="caution">
    <text evidence="1">The sequence shown here is derived from an EMBL/GenBank/DDBJ whole genome shotgun (WGS) entry which is preliminary data.</text>
</comment>
<proteinExistence type="predicted"/>
<accession>A0A177AUD0</accession>